<accession>A0A9N8ECU2</accession>
<dbReference type="AlphaFoldDB" id="A0A9N8ECU2"/>
<evidence type="ECO:0000256" key="1">
    <source>
        <dbReference type="SAM" id="MobiDB-lite"/>
    </source>
</evidence>
<reference evidence="2" key="1">
    <citation type="submission" date="2020-06" db="EMBL/GenBank/DDBJ databases">
        <authorList>
            <consortium name="Plant Systems Biology data submission"/>
        </authorList>
    </citation>
    <scope>NUCLEOTIDE SEQUENCE</scope>
    <source>
        <strain evidence="2">D6</strain>
    </source>
</reference>
<feature type="compositionally biased region" description="Basic residues" evidence="1">
    <location>
        <begin position="10"/>
        <end position="21"/>
    </location>
</feature>
<protein>
    <submittedName>
        <fullName evidence="2">Uncharacterized protein</fullName>
    </submittedName>
</protein>
<dbReference type="Proteomes" id="UP001153069">
    <property type="component" value="Unassembled WGS sequence"/>
</dbReference>
<organism evidence="2 3">
    <name type="scientific">Seminavis robusta</name>
    <dbReference type="NCBI Taxonomy" id="568900"/>
    <lineage>
        <taxon>Eukaryota</taxon>
        <taxon>Sar</taxon>
        <taxon>Stramenopiles</taxon>
        <taxon>Ochrophyta</taxon>
        <taxon>Bacillariophyta</taxon>
        <taxon>Bacillariophyceae</taxon>
        <taxon>Bacillariophycidae</taxon>
        <taxon>Naviculales</taxon>
        <taxon>Naviculaceae</taxon>
        <taxon>Seminavis</taxon>
    </lineage>
</organism>
<gene>
    <name evidence="2" type="ORF">SEMRO_891_G216810.1</name>
</gene>
<evidence type="ECO:0000313" key="2">
    <source>
        <dbReference type="EMBL" id="CAB9517914.1"/>
    </source>
</evidence>
<feature type="compositionally biased region" description="Polar residues" evidence="1">
    <location>
        <begin position="65"/>
        <end position="82"/>
    </location>
</feature>
<feature type="region of interest" description="Disordered" evidence="1">
    <location>
        <begin position="1"/>
        <end position="92"/>
    </location>
</feature>
<evidence type="ECO:0000313" key="3">
    <source>
        <dbReference type="Proteomes" id="UP001153069"/>
    </source>
</evidence>
<proteinExistence type="predicted"/>
<sequence>MGNPTAQPPKRGRKKNLANRKPKSEAVKKKARSLSPKPTSGVASVTPPPPSSRRSRPARRASTGQLENNHVTSPVARRSSTGGLVAGLTEEQRQRQQAVEEYLLASDSDDELGIQTGVLCLSPILTTKEILVTMSGNWMRKMRYFRWSHS</sequence>
<keyword evidence="3" id="KW-1185">Reference proteome</keyword>
<name>A0A9N8ECU2_9STRA</name>
<dbReference type="EMBL" id="CAICTM010000889">
    <property type="protein sequence ID" value="CAB9517914.1"/>
    <property type="molecule type" value="Genomic_DNA"/>
</dbReference>
<comment type="caution">
    <text evidence="2">The sequence shown here is derived from an EMBL/GenBank/DDBJ whole genome shotgun (WGS) entry which is preliminary data.</text>
</comment>